<dbReference type="SUPFAM" id="SSF47954">
    <property type="entry name" value="Cyclin-like"/>
    <property type="match status" value="1"/>
</dbReference>
<sequence length="295" mass="32090">MLSSHPSSSSASSSQCSMSSSPSSSSQKHPASLVDPAKHSPALLALSSLTISKPVVEYVADFVTECVDPTSVRSTHCTIMVYNLLYRARVSPGTLLTALVYIVRARTHLTIPLEADCTPERIFLGALIVANKYTNDSPLRNAHWGIFSAIDSLYDIALIEREFLDALHWELGVSAVEVEAEFVALVSALEGEQHRWHTPMPAAAPPHHTRTRNPSVPELEPSSPASSAASASPRTPASRASSPHPHAPRQHPIPMRVNPAPHHPHRLQGGKLLNFLRALHIPRRHHHHPAIRVAA</sequence>
<feature type="region of interest" description="Disordered" evidence="1">
    <location>
        <begin position="196"/>
        <end position="267"/>
    </location>
</feature>
<dbReference type="GO" id="GO:0016538">
    <property type="term" value="F:cyclin-dependent protein serine/threonine kinase regulator activity"/>
    <property type="evidence" value="ECO:0007669"/>
    <property type="project" value="TreeGrafter"/>
</dbReference>
<evidence type="ECO:0000313" key="3">
    <source>
        <dbReference type="EMBL" id="KAJ7092815.1"/>
    </source>
</evidence>
<accession>A0AAD6XU18</accession>
<protein>
    <recommendedName>
        <fullName evidence="2">Cyclin N-terminal domain-containing protein</fullName>
    </recommendedName>
</protein>
<feature type="domain" description="Cyclin N-terminal" evidence="2">
    <location>
        <begin position="71"/>
        <end position="171"/>
    </location>
</feature>
<name>A0AAD6XU18_9AGAR</name>
<dbReference type="GO" id="GO:0005634">
    <property type="term" value="C:nucleus"/>
    <property type="evidence" value="ECO:0007669"/>
    <property type="project" value="TreeGrafter"/>
</dbReference>
<comment type="caution">
    <text evidence="3">The sequence shown here is derived from an EMBL/GenBank/DDBJ whole genome shotgun (WGS) entry which is preliminary data.</text>
</comment>
<dbReference type="AlphaFoldDB" id="A0AAD6XU18"/>
<keyword evidence="4" id="KW-1185">Reference proteome</keyword>
<feature type="region of interest" description="Disordered" evidence="1">
    <location>
        <begin position="1"/>
        <end position="34"/>
    </location>
</feature>
<feature type="compositionally biased region" description="Low complexity" evidence="1">
    <location>
        <begin position="1"/>
        <end position="32"/>
    </location>
</feature>
<dbReference type="PANTHER" id="PTHR15615:SF27">
    <property type="entry name" value="PHO85 CYCLIN CLG1"/>
    <property type="match status" value="1"/>
</dbReference>
<dbReference type="Proteomes" id="UP001222325">
    <property type="component" value="Unassembled WGS sequence"/>
</dbReference>
<proteinExistence type="predicted"/>
<evidence type="ECO:0000313" key="4">
    <source>
        <dbReference type="Proteomes" id="UP001222325"/>
    </source>
</evidence>
<gene>
    <name evidence="3" type="ORF">B0H15DRAFT_162940</name>
</gene>
<evidence type="ECO:0000256" key="1">
    <source>
        <dbReference type="SAM" id="MobiDB-lite"/>
    </source>
</evidence>
<dbReference type="InterPro" id="IPR013922">
    <property type="entry name" value="Cyclin_PHO80-like"/>
</dbReference>
<dbReference type="CDD" id="cd20557">
    <property type="entry name" value="CYCLIN_ScPCL1-like"/>
    <property type="match status" value="1"/>
</dbReference>
<dbReference type="Gene3D" id="1.10.472.10">
    <property type="entry name" value="Cyclin-like"/>
    <property type="match status" value="1"/>
</dbReference>
<dbReference type="Pfam" id="PF00134">
    <property type="entry name" value="Cyclin_N"/>
    <property type="match status" value="1"/>
</dbReference>
<organism evidence="3 4">
    <name type="scientific">Mycena belliarum</name>
    <dbReference type="NCBI Taxonomy" id="1033014"/>
    <lineage>
        <taxon>Eukaryota</taxon>
        <taxon>Fungi</taxon>
        <taxon>Dikarya</taxon>
        <taxon>Basidiomycota</taxon>
        <taxon>Agaricomycotina</taxon>
        <taxon>Agaricomycetes</taxon>
        <taxon>Agaricomycetidae</taxon>
        <taxon>Agaricales</taxon>
        <taxon>Marasmiineae</taxon>
        <taxon>Mycenaceae</taxon>
        <taxon>Mycena</taxon>
    </lineage>
</organism>
<evidence type="ECO:0000259" key="2">
    <source>
        <dbReference type="Pfam" id="PF00134"/>
    </source>
</evidence>
<dbReference type="GO" id="GO:0000307">
    <property type="term" value="C:cyclin-dependent protein kinase holoenzyme complex"/>
    <property type="evidence" value="ECO:0007669"/>
    <property type="project" value="TreeGrafter"/>
</dbReference>
<dbReference type="PANTHER" id="PTHR15615">
    <property type="match status" value="1"/>
</dbReference>
<dbReference type="InterPro" id="IPR036915">
    <property type="entry name" value="Cyclin-like_sf"/>
</dbReference>
<feature type="compositionally biased region" description="Low complexity" evidence="1">
    <location>
        <begin position="221"/>
        <end position="244"/>
    </location>
</feature>
<dbReference type="InterPro" id="IPR006671">
    <property type="entry name" value="Cyclin_N"/>
</dbReference>
<dbReference type="GO" id="GO:0019901">
    <property type="term" value="F:protein kinase binding"/>
    <property type="evidence" value="ECO:0007669"/>
    <property type="project" value="InterPro"/>
</dbReference>
<reference evidence="3" key="1">
    <citation type="submission" date="2023-03" db="EMBL/GenBank/DDBJ databases">
        <title>Massive genome expansion in bonnet fungi (Mycena s.s.) driven by repeated elements and novel gene families across ecological guilds.</title>
        <authorList>
            <consortium name="Lawrence Berkeley National Laboratory"/>
            <person name="Harder C.B."/>
            <person name="Miyauchi S."/>
            <person name="Viragh M."/>
            <person name="Kuo A."/>
            <person name="Thoen E."/>
            <person name="Andreopoulos B."/>
            <person name="Lu D."/>
            <person name="Skrede I."/>
            <person name="Drula E."/>
            <person name="Henrissat B."/>
            <person name="Morin E."/>
            <person name="Kohler A."/>
            <person name="Barry K."/>
            <person name="LaButti K."/>
            <person name="Morin E."/>
            <person name="Salamov A."/>
            <person name="Lipzen A."/>
            <person name="Mereny Z."/>
            <person name="Hegedus B."/>
            <person name="Baldrian P."/>
            <person name="Stursova M."/>
            <person name="Weitz H."/>
            <person name="Taylor A."/>
            <person name="Grigoriev I.V."/>
            <person name="Nagy L.G."/>
            <person name="Martin F."/>
            <person name="Kauserud H."/>
        </authorList>
    </citation>
    <scope>NUCLEOTIDE SEQUENCE</scope>
    <source>
        <strain evidence="3">CBHHK173m</strain>
    </source>
</reference>
<dbReference type="EMBL" id="JARJCN010000017">
    <property type="protein sequence ID" value="KAJ7092815.1"/>
    <property type="molecule type" value="Genomic_DNA"/>
</dbReference>